<name>A0A7R9GFH7_9CRUS</name>
<dbReference type="SMART" id="SM00808">
    <property type="entry name" value="FABD"/>
    <property type="match status" value="1"/>
</dbReference>
<dbReference type="EMBL" id="OA884285">
    <property type="protein sequence ID" value="CAD7280561.1"/>
    <property type="molecule type" value="Genomic_DNA"/>
</dbReference>
<evidence type="ECO:0000313" key="4">
    <source>
        <dbReference type="Proteomes" id="UP000678499"/>
    </source>
</evidence>
<protein>
    <recommendedName>
        <fullName evidence="2">F-actin binding domain-containing protein</fullName>
    </recommendedName>
</protein>
<dbReference type="GO" id="GO:0005524">
    <property type="term" value="F:ATP binding"/>
    <property type="evidence" value="ECO:0007669"/>
    <property type="project" value="InterPro"/>
</dbReference>
<dbReference type="OrthoDB" id="98077at2759"/>
<feature type="region of interest" description="Disordered" evidence="1">
    <location>
        <begin position="539"/>
        <end position="809"/>
    </location>
</feature>
<gene>
    <name evidence="3" type="ORF">NMOB1V02_LOCUS8220</name>
</gene>
<feature type="compositionally biased region" description="Polar residues" evidence="1">
    <location>
        <begin position="1"/>
        <end position="23"/>
    </location>
</feature>
<evidence type="ECO:0000256" key="1">
    <source>
        <dbReference type="SAM" id="MobiDB-lite"/>
    </source>
</evidence>
<sequence length="1086" mass="116426">MGAQQAKEQGSASTNAYQHSLTGLKSLKSKGRSASRNARFGSSTISGTNVFAEHNEALVTGSRMLDFVSCNGDPMGGGAQSDLPPGTLFQWTSQENLCAVSAGLVTEVERQLQVAPPSPPPPVPQGSPTPSPKPQLSSFKGKRGERQQLQQAQSLMMGNAALSSFPQMQLKSNAVQLRKTSNGAASGSNQQHQRCDKEKITAQKPAPPKRTSSSFRDSNLMDGEDPDTDDERMESGFTTPQLAQQLQHQSLHPSWDDKSHDGVVQALRTNSQQSLPCSNEPESLPQHAGNSPSMSSFGRSCGAAGVSREASRSRAMAVKPTEKGFERRVSQPHDEKSAVAFTSASNGHPAMNKAKKVKSSSPPPGVLSVIGGGTGMKKNVAITVAALEVQNVRRAINRYGTLPKNARIGAYLESLRQSGIHSTSSGGVPVYDGMDDESDATQLSPAFQDDTRSERDAKQTVHHRRTQQTPPEEETGSLTEERIRARDLRNKHLMTRSSSSSTGFPNAPCLVPGKLGAGRAYQSSRAVLGASNNSQVYRLASHSGNSKAVKSQDSPGRKEAVLEFPPPPPPDDDTLTQLQAEAKERLLNTSTNKSKAPHHQQPPQQSASREPSSVGGVCPPSEKQNTSSSSSSLRFGINLRRTEPAPLVPSPVTTPVVESDRQSLTSCESSAAVKSFPVIVRNGELSESQEDGAGKWKPSQPFSASSDSLSTMNQSPEELDCPPERLTSTTKDSRARNEPPPSQTSSVAPTMDPRPNFAHISLRKVAPPTTKPPPPEKSTLLSAGNNAGSGVYALPGAPGSGATAADDASRMYEKPQVLKRFSLLKQKNEAEKSDVVDNKHANATDKGETQRAFNAPGGKTKEDVLAAAVAEETLRMKDHHLSDEVNDDGKRISTSSITSLKKMWERDREQKQQQLLASVQKEQGSVECSPRVAAEKKMVSRRSSDPKKSSVCDPGRPEVPVKPTNKHKSSLSDAAEATKELALERCRSAEATLSQAKGQCVADALTRVTASAMSDKVKVLRETCGQLADAVPPHSRFHFREMLTALERHETMLGECVDSGRGPAEARRAINDAQGTLKDLMAVLNR</sequence>
<feature type="compositionally biased region" description="Acidic residues" evidence="1">
    <location>
        <begin position="222"/>
        <end position="232"/>
    </location>
</feature>
<feature type="compositionally biased region" description="Low complexity" evidence="1">
    <location>
        <begin position="240"/>
        <end position="253"/>
    </location>
</feature>
<dbReference type="Pfam" id="PF08919">
    <property type="entry name" value="F_actin_bind"/>
    <property type="match status" value="1"/>
</dbReference>
<evidence type="ECO:0000313" key="3">
    <source>
        <dbReference type="EMBL" id="CAD7280561.1"/>
    </source>
</evidence>
<organism evidence="3">
    <name type="scientific">Notodromas monacha</name>
    <dbReference type="NCBI Taxonomy" id="399045"/>
    <lineage>
        <taxon>Eukaryota</taxon>
        <taxon>Metazoa</taxon>
        <taxon>Ecdysozoa</taxon>
        <taxon>Arthropoda</taxon>
        <taxon>Crustacea</taxon>
        <taxon>Oligostraca</taxon>
        <taxon>Ostracoda</taxon>
        <taxon>Podocopa</taxon>
        <taxon>Podocopida</taxon>
        <taxon>Cypridocopina</taxon>
        <taxon>Cypridoidea</taxon>
        <taxon>Cyprididae</taxon>
        <taxon>Notodromas</taxon>
    </lineage>
</organism>
<feature type="compositionally biased region" description="Pro residues" evidence="1">
    <location>
        <begin position="116"/>
        <end position="133"/>
    </location>
</feature>
<feature type="compositionally biased region" description="Low complexity" evidence="1">
    <location>
        <begin position="599"/>
        <end position="608"/>
    </location>
</feature>
<proteinExistence type="predicted"/>
<feature type="compositionally biased region" description="Basic and acidic residues" evidence="1">
    <location>
        <begin position="449"/>
        <end position="459"/>
    </location>
</feature>
<feature type="region of interest" description="Disordered" evidence="1">
    <location>
        <begin position="172"/>
        <end position="373"/>
    </location>
</feature>
<feature type="compositionally biased region" description="Polar residues" evidence="1">
    <location>
        <begin position="779"/>
        <end position="788"/>
    </location>
</feature>
<feature type="compositionally biased region" description="Polar residues" evidence="1">
    <location>
        <begin position="34"/>
        <end position="46"/>
    </location>
</feature>
<evidence type="ECO:0000259" key="2">
    <source>
        <dbReference type="SMART" id="SM00808"/>
    </source>
</evidence>
<dbReference type="EMBL" id="CAJPEX010002248">
    <property type="protein sequence ID" value="CAG0920713.1"/>
    <property type="molecule type" value="Genomic_DNA"/>
</dbReference>
<feature type="compositionally biased region" description="Basic and acidic residues" evidence="1">
    <location>
        <begin position="933"/>
        <end position="950"/>
    </location>
</feature>
<feature type="compositionally biased region" description="Polar residues" evidence="1">
    <location>
        <begin position="172"/>
        <end position="192"/>
    </location>
</feature>
<feature type="region of interest" description="Disordered" evidence="1">
    <location>
        <begin position="903"/>
        <end position="976"/>
    </location>
</feature>
<feature type="compositionally biased region" description="Polar residues" evidence="1">
    <location>
        <begin position="912"/>
        <end position="923"/>
    </location>
</feature>
<feature type="domain" description="F-actin binding" evidence="2">
    <location>
        <begin position="957"/>
        <end position="1086"/>
    </location>
</feature>
<feature type="region of interest" description="Disordered" evidence="1">
    <location>
        <begin position="825"/>
        <end position="860"/>
    </location>
</feature>
<dbReference type="Proteomes" id="UP000678499">
    <property type="component" value="Unassembled WGS sequence"/>
</dbReference>
<dbReference type="InterPro" id="IPR015015">
    <property type="entry name" value="F-actin-binding"/>
</dbReference>
<feature type="compositionally biased region" description="Polar residues" evidence="1">
    <location>
        <begin position="288"/>
        <end position="298"/>
    </location>
</feature>
<reference evidence="3" key="1">
    <citation type="submission" date="2020-11" db="EMBL/GenBank/DDBJ databases">
        <authorList>
            <person name="Tran Van P."/>
        </authorList>
    </citation>
    <scope>NUCLEOTIDE SEQUENCE</scope>
</reference>
<dbReference type="Gene3D" id="1.20.120.330">
    <property type="entry name" value="Nucleotidyltransferases domain 2"/>
    <property type="match status" value="1"/>
</dbReference>
<feature type="compositionally biased region" description="Polar residues" evidence="1">
    <location>
        <begin position="147"/>
        <end position="160"/>
    </location>
</feature>
<feature type="region of interest" description="Disordered" evidence="1">
    <location>
        <begin position="419"/>
        <end position="482"/>
    </location>
</feature>
<feature type="compositionally biased region" description="Basic and acidic residues" evidence="1">
    <location>
        <begin position="320"/>
        <end position="337"/>
    </location>
</feature>
<feature type="compositionally biased region" description="Polar residues" evidence="1">
    <location>
        <begin position="539"/>
        <end position="554"/>
    </location>
</feature>
<feature type="region of interest" description="Disordered" evidence="1">
    <location>
        <begin position="110"/>
        <end position="160"/>
    </location>
</feature>
<feature type="region of interest" description="Disordered" evidence="1">
    <location>
        <begin position="1"/>
        <end position="46"/>
    </location>
</feature>
<feature type="compositionally biased region" description="Basic and acidic residues" evidence="1">
    <location>
        <begin position="826"/>
        <end position="849"/>
    </location>
</feature>
<accession>A0A7R9GFH7</accession>
<dbReference type="AlphaFoldDB" id="A0A7R9GFH7"/>
<keyword evidence="4" id="KW-1185">Reference proteome</keyword>
<dbReference type="GO" id="GO:0004715">
    <property type="term" value="F:non-membrane spanning protein tyrosine kinase activity"/>
    <property type="evidence" value="ECO:0007669"/>
    <property type="project" value="InterPro"/>
</dbReference>
<feature type="compositionally biased region" description="Polar residues" evidence="1">
    <location>
        <begin position="267"/>
        <end position="281"/>
    </location>
</feature>
<feature type="compositionally biased region" description="Polar residues" evidence="1">
    <location>
        <begin position="700"/>
        <end position="716"/>
    </location>
</feature>